<feature type="region of interest" description="Disordered" evidence="1">
    <location>
        <begin position="157"/>
        <end position="208"/>
    </location>
</feature>
<feature type="compositionally biased region" description="Polar residues" evidence="1">
    <location>
        <begin position="415"/>
        <end position="431"/>
    </location>
</feature>
<evidence type="ECO:0000313" key="3">
    <source>
        <dbReference type="Proteomes" id="UP000658320"/>
    </source>
</evidence>
<sequence length="582" mass="59264">MGHLGKDAGRAMSNGVRRRCGTTPENWIRRVCPEEQVRAQKIRLATLVVLAVGSLASAHCGIAVADDPGAAATGGSNTVGDLFQQNTAQESKQNNNCSQEIGLPLTTGELTDSRSDVRCVTDDASFNKHDLVEDGGARAEGGSSASSVFQQNTAQEGRLNNNCANPNGSNTNVSGGRRESGCVNKDASRNKHTTVKGGGAHAEGGSSTGSIVVEQNTAQEGRQNNNCANPNTSNVTATDGGRQKNGCVNKDASRNKHTVVKSGGARAEGGSATGDVAQQNTAQEGRQNNNCANATNSGVTASGGGRQKNGCVNKDASRNKHTVVKSGGAHAEGGSSTGGNVFQQNTAQEGRQNNNCANANASNVTASGGGRQKNGCVNKDASRNKHTVVKSGGAHAEGGSTSGGTLIQQNTAQEGRQNNNCANPNISNVTATDGGRQKNGCVNKDASRNKHTVVKSGGAHAEGGSTSGGSVSQQNTAQEGRQNNNCANPNDSGIELTDSDAELRCLTVDESTNVGTVEIGDGAEAEGGSGGMDLLQQNTAQSGRLSNNCGNPNNLTVTATGSSTRAQCVAADRSTNIGSVHR</sequence>
<feature type="compositionally biased region" description="Polar residues" evidence="1">
    <location>
        <begin position="473"/>
        <end position="491"/>
    </location>
</feature>
<feature type="region of interest" description="Disordered" evidence="1">
    <location>
        <begin position="352"/>
        <end position="383"/>
    </location>
</feature>
<organism evidence="2 3">
    <name type="scientific">Streptomyces aurantiogriseus</name>
    <dbReference type="NCBI Taxonomy" id="66870"/>
    <lineage>
        <taxon>Bacteria</taxon>
        <taxon>Bacillati</taxon>
        <taxon>Actinomycetota</taxon>
        <taxon>Actinomycetes</taxon>
        <taxon>Kitasatosporales</taxon>
        <taxon>Streptomycetaceae</taxon>
        <taxon>Streptomyces</taxon>
    </lineage>
</organism>
<feature type="region of interest" description="Disordered" evidence="1">
    <location>
        <begin position="220"/>
        <end position="319"/>
    </location>
</feature>
<feature type="compositionally biased region" description="Polar residues" evidence="1">
    <location>
        <begin position="220"/>
        <end position="237"/>
    </location>
</feature>
<evidence type="ECO:0000313" key="2">
    <source>
        <dbReference type="EMBL" id="GGR07958.1"/>
    </source>
</evidence>
<dbReference type="AlphaFoldDB" id="A0A918C5K9"/>
<dbReference type="Proteomes" id="UP000658320">
    <property type="component" value="Unassembled WGS sequence"/>
</dbReference>
<evidence type="ECO:0000256" key="1">
    <source>
        <dbReference type="SAM" id="MobiDB-lite"/>
    </source>
</evidence>
<reference evidence="2" key="2">
    <citation type="submission" date="2020-09" db="EMBL/GenBank/DDBJ databases">
        <authorList>
            <person name="Sun Q."/>
            <person name="Ohkuma M."/>
        </authorList>
    </citation>
    <scope>NUCLEOTIDE SEQUENCE</scope>
    <source>
        <strain evidence="2">JCM 4346</strain>
    </source>
</reference>
<reference evidence="2" key="1">
    <citation type="journal article" date="2014" name="Int. J. Syst. Evol. Microbiol.">
        <title>Complete genome sequence of Corynebacterium casei LMG S-19264T (=DSM 44701T), isolated from a smear-ripened cheese.</title>
        <authorList>
            <consortium name="US DOE Joint Genome Institute (JGI-PGF)"/>
            <person name="Walter F."/>
            <person name="Albersmeier A."/>
            <person name="Kalinowski J."/>
            <person name="Ruckert C."/>
        </authorList>
    </citation>
    <scope>NUCLEOTIDE SEQUENCE</scope>
    <source>
        <strain evidence="2">JCM 4346</strain>
    </source>
</reference>
<feature type="compositionally biased region" description="Polar residues" evidence="1">
    <location>
        <begin position="276"/>
        <end position="300"/>
    </location>
</feature>
<name>A0A918C5K9_9ACTN</name>
<proteinExistence type="predicted"/>
<keyword evidence="3" id="KW-1185">Reference proteome</keyword>
<gene>
    <name evidence="2" type="ORF">GCM10010251_24910</name>
</gene>
<accession>A0A918C5K9</accession>
<feature type="compositionally biased region" description="Low complexity" evidence="1">
    <location>
        <begin position="353"/>
        <end position="363"/>
    </location>
</feature>
<dbReference type="EMBL" id="BMSX01000004">
    <property type="protein sequence ID" value="GGR07958.1"/>
    <property type="molecule type" value="Genomic_DNA"/>
</dbReference>
<feature type="compositionally biased region" description="Polar residues" evidence="1">
    <location>
        <begin position="157"/>
        <end position="174"/>
    </location>
</feature>
<comment type="caution">
    <text evidence="2">The sequence shown here is derived from an EMBL/GenBank/DDBJ whole genome shotgun (WGS) entry which is preliminary data.</text>
</comment>
<protein>
    <submittedName>
        <fullName evidence="2">Uncharacterized protein</fullName>
    </submittedName>
</protein>
<feature type="region of interest" description="Disordered" evidence="1">
    <location>
        <begin position="415"/>
        <end position="495"/>
    </location>
</feature>